<keyword evidence="5" id="KW-0574">Periplasm</keyword>
<dbReference type="InterPro" id="IPR016148">
    <property type="entry name" value="Pili_assmbl_chaperone_C"/>
</dbReference>
<evidence type="ECO:0000256" key="7">
    <source>
        <dbReference type="ARBA" id="ARBA00023319"/>
    </source>
</evidence>
<dbReference type="InterPro" id="IPR001829">
    <property type="entry name" value="Pili_assmbl_chaperone_bac"/>
</dbReference>
<dbReference type="PANTHER" id="PTHR30251:SF2">
    <property type="entry name" value="FIMBRIAL CHAPERONE YADV-RELATED"/>
    <property type="match status" value="1"/>
</dbReference>
<dbReference type="NCBIfam" id="NF007398">
    <property type="entry name" value="PRK09926.1"/>
    <property type="match status" value="1"/>
</dbReference>
<feature type="chain" id="PRO_5042814499" evidence="9">
    <location>
        <begin position="26"/>
        <end position="243"/>
    </location>
</feature>
<evidence type="ECO:0000256" key="8">
    <source>
        <dbReference type="RuleBase" id="RU003918"/>
    </source>
</evidence>
<name>A0AAP9ITA8_9ENTR</name>
<evidence type="ECO:0000256" key="4">
    <source>
        <dbReference type="ARBA" id="ARBA00022729"/>
    </source>
</evidence>
<accession>A0AAP9ITA8</accession>
<feature type="domain" description="Pili assembly chaperone C-terminal" evidence="11">
    <location>
        <begin position="175"/>
        <end position="236"/>
    </location>
</feature>
<dbReference type="Pfam" id="PF02753">
    <property type="entry name" value="PapD_C"/>
    <property type="match status" value="1"/>
</dbReference>
<dbReference type="SUPFAM" id="SSF49584">
    <property type="entry name" value="Periplasmic chaperone C-domain"/>
    <property type="match status" value="1"/>
</dbReference>
<dbReference type="FunFam" id="2.60.40.10:FF:000458">
    <property type="entry name" value="Molecular chaperone FimC"/>
    <property type="match status" value="1"/>
</dbReference>
<dbReference type="GO" id="GO:0030288">
    <property type="term" value="C:outer membrane-bounded periplasmic space"/>
    <property type="evidence" value="ECO:0007669"/>
    <property type="project" value="InterPro"/>
</dbReference>
<keyword evidence="7" id="KW-0393">Immunoglobulin domain</keyword>
<dbReference type="AlphaFoldDB" id="A0AAP9ITA8"/>
<evidence type="ECO:0000256" key="6">
    <source>
        <dbReference type="ARBA" id="ARBA00023186"/>
    </source>
</evidence>
<keyword evidence="3" id="KW-1029">Fimbrium biogenesis</keyword>
<dbReference type="PANTHER" id="PTHR30251">
    <property type="entry name" value="PILUS ASSEMBLY CHAPERONE"/>
    <property type="match status" value="1"/>
</dbReference>
<comment type="subcellular location">
    <subcellularLocation>
        <location evidence="1 8">Periplasm</location>
    </subcellularLocation>
</comment>
<evidence type="ECO:0000256" key="1">
    <source>
        <dbReference type="ARBA" id="ARBA00004418"/>
    </source>
</evidence>
<sequence>MSPFSKSVCALTLAIAACTSWQASADIVISGTRIIYPQVAKDVTVNLQNRGDKPLLVQSWLDDGRDTVDPQQIKLPFIITPPVSRVDPQQGQAIRITWLGQTMPKDRESLLWFNVLEVPPKAKNDGDRSRLQLAFRTRIKLFFRPDGLAGSPADALKQLSWQMKREAKGQYLVASNNTPWNISLASASFAAAGKNLAVESHSIKPFSREEMKIGGATTATSGTVKWVAINDFGGTEEHQSAVN</sequence>
<dbReference type="InterPro" id="IPR013783">
    <property type="entry name" value="Ig-like_fold"/>
</dbReference>
<keyword evidence="6 8" id="KW-0143">Chaperone</keyword>
<proteinExistence type="inferred from homology"/>
<evidence type="ECO:0000313" key="13">
    <source>
        <dbReference type="Proteomes" id="UP000317812"/>
    </source>
</evidence>
<evidence type="ECO:0000256" key="9">
    <source>
        <dbReference type="SAM" id="SignalP"/>
    </source>
</evidence>
<evidence type="ECO:0000313" key="12">
    <source>
        <dbReference type="EMBL" id="QDK21252.1"/>
    </source>
</evidence>
<comment type="similarity">
    <text evidence="2 8">Belongs to the periplasmic pilus chaperone family.</text>
</comment>
<evidence type="ECO:0000256" key="5">
    <source>
        <dbReference type="ARBA" id="ARBA00022764"/>
    </source>
</evidence>
<evidence type="ECO:0000256" key="3">
    <source>
        <dbReference type="ARBA" id="ARBA00022558"/>
    </source>
</evidence>
<evidence type="ECO:0000259" key="11">
    <source>
        <dbReference type="Pfam" id="PF02753"/>
    </source>
</evidence>
<reference evidence="12 13" key="1">
    <citation type="submission" date="2019-01" db="EMBL/GenBank/DDBJ databases">
        <title>Florfenicol resistance in Enterobacteriaceae and whole-genome sequence analysis of florfenicol-resistant Leclercia adecarboxylata strain R25.</title>
        <authorList>
            <person name="Bao Q."/>
            <person name="Ying Y."/>
        </authorList>
    </citation>
    <scope>NUCLEOTIDE SEQUENCE [LARGE SCALE GENOMIC DNA]</scope>
    <source>
        <strain evidence="12 13">R25</strain>
    </source>
</reference>
<dbReference type="PROSITE" id="PS51257">
    <property type="entry name" value="PROKAR_LIPOPROTEIN"/>
    <property type="match status" value="1"/>
</dbReference>
<dbReference type="Gene3D" id="2.60.40.10">
    <property type="entry name" value="Immunoglobulins"/>
    <property type="match status" value="2"/>
</dbReference>
<dbReference type="InterPro" id="IPR018046">
    <property type="entry name" value="Pili_assmbl_chaperone_CS"/>
</dbReference>
<dbReference type="InterPro" id="IPR036316">
    <property type="entry name" value="Pili_assmbl_chap_C_dom_sf"/>
</dbReference>
<dbReference type="InterPro" id="IPR008962">
    <property type="entry name" value="PapD-like_sf"/>
</dbReference>
<feature type="domain" description="Pili assembly chaperone N-terminal" evidence="10">
    <location>
        <begin position="27"/>
        <end position="148"/>
    </location>
</feature>
<evidence type="ECO:0000259" key="10">
    <source>
        <dbReference type="Pfam" id="PF00345"/>
    </source>
</evidence>
<gene>
    <name evidence="12" type="ORF">ES815_13805</name>
</gene>
<organism evidence="12 13">
    <name type="scientific">Leclercia adecarboxylata</name>
    <dbReference type="NCBI Taxonomy" id="83655"/>
    <lineage>
        <taxon>Bacteria</taxon>
        <taxon>Pseudomonadati</taxon>
        <taxon>Pseudomonadota</taxon>
        <taxon>Gammaproteobacteria</taxon>
        <taxon>Enterobacterales</taxon>
        <taxon>Enterobacteriaceae</taxon>
        <taxon>Leclercia</taxon>
    </lineage>
</organism>
<dbReference type="SUPFAM" id="SSF49354">
    <property type="entry name" value="PapD-like"/>
    <property type="match status" value="1"/>
</dbReference>
<dbReference type="InterPro" id="IPR016147">
    <property type="entry name" value="Pili_assmbl_chaperone_N"/>
</dbReference>
<dbReference type="GO" id="GO:0071555">
    <property type="term" value="P:cell wall organization"/>
    <property type="evidence" value="ECO:0007669"/>
    <property type="project" value="InterPro"/>
</dbReference>
<protein>
    <submittedName>
        <fullName evidence="12">Fimbrial chaperone</fullName>
    </submittedName>
</protein>
<dbReference type="Proteomes" id="UP000317812">
    <property type="component" value="Chromosome"/>
</dbReference>
<dbReference type="PRINTS" id="PR00969">
    <property type="entry name" value="CHAPERONPILI"/>
</dbReference>
<keyword evidence="4 9" id="KW-0732">Signal</keyword>
<feature type="signal peptide" evidence="9">
    <location>
        <begin position="1"/>
        <end position="25"/>
    </location>
</feature>
<dbReference type="InterPro" id="IPR050643">
    <property type="entry name" value="Periplasmic_pilus_chap"/>
</dbReference>
<dbReference type="PROSITE" id="PS00635">
    <property type="entry name" value="PILI_CHAPERONE"/>
    <property type="match status" value="1"/>
</dbReference>
<dbReference type="EMBL" id="CP035382">
    <property type="protein sequence ID" value="QDK21252.1"/>
    <property type="molecule type" value="Genomic_DNA"/>
</dbReference>
<evidence type="ECO:0000256" key="2">
    <source>
        <dbReference type="ARBA" id="ARBA00007399"/>
    </source>
</evidence>
<dbReference type="Pfam" id="PF00345">
    <property type="entry name" value="PapD_N"/>
    <property type="match status" value="1"/>
</dbReference>